<evidence type="ECO:0000256" key="5">
    <source>
        <dbReference type="ARBA" id="ARBA00023065"/>
    </source>
</evidence>
<dbReference type="RefSeq" id="WP_069898077.1">
    <property type="nucleotide sequence ID" value="NZ_JBALWF010000001.1"/>
</dbReference>
<dbReference type="AlphaFoldDB" id="A0A653DZM7"/>
<dbReference type="GO" id="GO:0034707">
    <property type="term" value="C:chloride channel complex"/>
    <property type="evidence" value="ECO:0007669"/>
    <property type="project" value="UniProtKB-KW"/>
</dbReference>
<dbReference type="InterPro" id="IPR001807">
    <property type="entry name" value="ClC"/>
</dbReference>
<feature type="transmembrane region" description="Helical" evidence="11">
    <location>
        <begin position="365"/>
        <end position="386"/>
    </location>
</feature>
<keyword evidence="2" id="KW-0813">Transport</keyword>
<dbReference type="InterPro" id="IPR050368">
    <property type="entry name" value="ClC-type_chloride_channel"/>
</dbReference>
<evidence type="ECO:0000313" key="12">
    <source>
        <dbReference type="EMBL" id="VEV95918.1"/>
    </source>
</evidence>
<feature type="transmembrane region" description="Helical" evidence="11">
    <location>
        <begin position="243"/>
        <end position="263"/>
    </location>
</feature>
<keyword evidence="5" id="KW-0406">Ion transport</keyword>
<protein>
    <submittedName>
        <fullName evidence="12">Chloride channel protein</fullName>
    </submittedName>
</protein>
<feature type="transmembrane region" description="Helical" evidence="11">
    <location>
        <begin position="327"/>
        <end position="353"/>
    </location>
</feature>
<feature type="transmembrane region" description="Helical" evidence="11">
    <location>
        <begin position="32"/>
        <end position="52"/>
    </location>
</feature>
<keyword evidence="8" id="KW-0868">Chloride</keyword>
<reference evidence="12" key="1">
    <citation type="submission" date="2019-02" db="EMBL/GenBank/DDBJ databases">
        <authorList>
            <consortium name="Genoscope - CEA"/>
            <person name="William W."/>
        </authorList>
    </citation>
    <scope>NUCLEOTIDE SEQUENCE [LARGE SCALE GENOMIC DNA]</scope>
    <source>
        <strain evidence="12">YSy11</strain>
    </source>
</reference>
<keyword evidence="9" id="KW-0407">Ion channel</keyword>
<feature type="transmembrane region" description="Helical" evidence="11">
    <location>
        <begin position="284"/>
        <end position="307"/>
    </location>
</feature>
<keyword evidence="7" id="KW-0869">Chloride channel</keyword>
<dbReference type="Pfam" id="PF00654">
    <property type="entry name" value="Voltage_CLC"/>
    <property type="match status" value="1"/>
</dbReference>
<feature type="region of interest" description="Disordered" evidence="10">
    <location>
        <begin position="441"/>
        <end position="474"/>
    </location>
</feature>
<feature type="transmembrane region" description="Helical" evidence="11">
    <location>
        <begin position="68"/>
        <end position="89"/>
    </location>
</feature>
<feature type="compositionally biased region" description="Polar residues" evidence="10">
    <location>
        <begin position="463"/>
        <end position="474"/>
    </location>
</feature>
<evidence type="ECO:0000256" key="9">
    <source>
        <dbReference type="ARBA" id="ARBA00023303"/>
    </source>
</evidence>
<keyword evidence="3 11" id="KW-0812">Transmembrane</keyword>
<evidence type="ECO:0000256" key="8">
    <source>
        <dbReference type="ARBA" id="ARBA00023214"/>
    </source>
</evidence>
<dbReference type="PANTHER" id="PTHR43427:SF6">
    <property type="entry name" value="CHLORIDE CHANNEL PROTEIN CLC-E"/>
    <property type="match status" value="1"/>
</dbReference>
<evidence type="ECO:0000256" key="7">
    <source>
        <dbReference type="ARBA" id="ARBA00023173"/>
    </source>
</evidence>
<evidence type="ECO:0000256" key="10">
    <source>
        <dbReference type="SAM" id="MobiDB-lite"/>
    </source>
</evidence>
<organism evidence="12">
    <name type="scientific">Pseudomonas marincola</name>
    <dbReference type="NCBI Taxonomy" id="437900"/>
    <lineage>
        <taxon>Bacteria</taxon>
        <taxon>Pseudomonadati</taxon>
        <taxon>Pseudomonadota</taxon>
        <taxon>Gammaproteobacteria</taxon>
        <taxon>Pseudomonadales</taxon>
        <taxon>Pseudomonadaceae</taxon>
        <taxon>Pseudomonas</taxon>
    </lineage>
</organism>
<dbReference type="EMBL" id="LR215729">
    <property type="protein sequence ID" value="VEV95918.1"/>
    <property type="molecule type" value="Genomic_DNA"/>
</dbReference>
<dbReference type="SUPFAM" id="SSF81340">
    <property type="entry name" value="Clc chloride channel"/>
    <property type="match status" value="1"/>
</dbReference>
<gene>
    <name evidence="12" type="ORF">PMYSY11_0871</name>
</gene>
<dbReference type="Gene3D" id="1.10.3080.10">
    <property type="entry name" value="Clc chloride channel"/>
    <property type="match status" value="1"/>
</dbReference>
<evidence type="ECO:0000256" key="4">
    <source>
        <dbReference type="ARBA" id="ARBA00022989"/>
    </source>
</evidence>
<dbReference type="CDD" id="cd01034">
    <property type="entry name" value="EriC_like"/>
    <property type="match status" value="1"/>
</dbReference>
<evidence type="ECO:0000256" key="3">
    <source>
        <dbReference type="ARBA" id="ARBA00022692"/>
    </source>
</evidence>
<evidence type="ECO:0000256" key="11">
    <source>
        <dbReference type="SAM" id="Phobius"/>
    </source>
</evidence>
<keyword evidence="4 11" id="KW-1133">Transmembrane helix</keyword>
<feature type="compositionally biased region" description="Basic and acidic residues" evidence="10">
    <location>
        <begin position="441"/>
        <end position="462"/>
    </location>
</feature>
<accession>A0A653DZM7</accession>
<evidence type="ECO:0000256" key="2">
    <source>
        <dbReference type="ARBA" id="ARBA00022448"/>
    </source>
</evidence>
<feature type="transmembrane region" description="Helical" evidence="11">
    <location>
        <begin position="170"/>
        <end position="193"/>
    </location>
</feature>
<dbReference type="PANTHER" id="PTHR43427">
    <property type="entry name" value="CHLORIDE CHANNEL PROTEIN CLC-E"/>
    <property type="match status" value="1"/>
</dbReference>
<name>A0A653DZM7_9PSED</name>
<feature type="transmembrane region" description="Helical" evidence="11">
    <location>
        <begin position="205"/>
        <end position="223"/>
    </location>
</feature>
<evidence type="ECO:0000256" key="6">
    <source>
        <dbReference type="ARBA" id="ARBA00023136"/>
    </source>
</evidence>
<feature type="transmembrane region" description="Helical" evidence="11">
    <location>
        <begin position="115"/>
        <end position="138"/>
    </location>
</feature>
<dbReference type="GO" id="GO:0005254">
    <property type="term" value="F:chloride channel activity"/>
    <property type="evidence" value="ECO:0007669"/>
    <property type="project" value="UniProtKB-KW"/>
</dbReference>
<sequence>MPSSKETLAAKPTASQRFRARRRFLRVFRQRAAFWVGALLVGLVALAFAWLADEAHEYFELMLEHSSYWPWLVTPLGFAALAWATQGWFSNAKGSGIPQVIATLERPSSRFRNQVLSLPIAAVKMVLSVLGLLVGASIGREGPTVHVGAALMYTFGRRLGLHARSAGSGLIIAGGAAGIAAAFNTPLAGVVFAIEELSHRFEQSLNGLVLTAVLIGGMVTLGLMGHYSYFGELSAELPLNRDWLAVLACGVLGGLVGGAYCRLVLPAKRGPLALMADWRSKHPVIFAGICGLIMALLGLISGQHIFGTGYAETKAILEGQPVTDPSFMLWKFIANVVSYLAGIPGGLFSPSLAVGASFAPWLTDLLPGISLQAAGLLGMAAYLAGVTRTPLTATVITIELSHSQDMALPILAASLLASAISGRISPVPLYRALAEQVLSVDREATTRKRQKRESERLKKAQEAEQQSAPQTPAP</sequence>
<dbReference type="InterPro" id="IPR014743">
    <property type="entry name" value="Cl-channel_core"/>
</dbReference>
<keyword evidence="6 11" id="KW-0472">Membrane</keyword>
<proteinExistence type="predicted"/>
<dbReference type="PRINTS" id="PR00762">
    <property type="entry name" value="CLCHANNEL"/>
</dbReference>
<evidence type="ECO:0000256" key="1">
    <source>
        <dbReference type="ARBA" id="ARBA00004141"/>
    </source>
</evidence>
<comment type="subcellular location">
    <subcellularLocation>
        <location evidence="1">Membrane</location>
        <topology evidence="1">Multi-pass membrane protein</topology>
    </subcellularLocation>
</comment>